<dbReference type="PANTHER" id="PTHR10846:SF8">
    <property type="entry name" value="INNER MEMBRANE PROTEIN YRBG"/>
    <property type="match status" value="1"/>
</dbReference>
<accession>A0A545TSJ5</accession>
<keyword evidence="2 5" id="KW-0812">Transmembrane</keyword>
<comment type="subcellular location">
    <subcellularLocation>
        <location evidence="1">Membrane</location>
        <topology evidence="1">Multi-pass membrane protein</topology>
    </subcellularLocation>
</comment>
<dbReference type="InterPro" id="IPR004837">
    <property type="entry name" value="NaCa_Exmemb"/>
</dbReference>
<feature type="transmembrane region" description="Helical" evidence="5">
    <location>
        <begin position="72"/>
        <end position="95"/>
    </location>
</feature>
<dbReference type="Proteomes" id="UP000319732">
    <property type="component" value="Unassembled WGS sequence"/>
</dbReference>
<dbReference type="Pfam" id="PF01699">
    <property type="entry name" value="Na_Ca_ex"/>
    <property type="match status" value="2"/>
</dbReference>
<feature type="transmembrane region" description="Helical" evidence="5">
    <location>
        <begin position="275"/>
        <end position="297"/>
    </location>
</feature>
<protein>
    <submittedName>
        <fullName evidence="7">Calcium/sodium antiporter</fullName>
    </submittedName>
</protein>
<proteinExistence type="predicted"/>
<dbReference type="PANTHER" id="PTHR10846">
    <property type="entry name" value="SODIUM/POTASSIUM/CALCIUM EXCHANGER"/>
    <property type="match status" value="1"/>
</dbReference>
<evidence type="ECO:0000256" key="1">
    <source>
        <dbReference type="ARBA" id="ARBA00004141"/>
    </source>
</evidence>
<evidence type="ECO:0000313" key="7">
    <source>
        <dbReference type="EMBL" id="TQV80179.1"/>
    </source>
</evidence>
<feature type="transmembrane region" description="Helical" evidence="5">
    <location>
        <begin position="239"/>
        <end position="263"/>
    </location>
</feature>
<feature type="domain" description="Sodium/calcium exchanger membrane region" evidence="6">
    <location>
        <begin position="174"/>
        <end position="325"/>
    </location>
</feature>
<dbReference type="NCBIfam" id="TIGR00367">
    <property type="entry name" value="calcium/sodium antiporter"/>
    <property type="match status" value="1"/>
</dbReference>
<keyword evidence="3 5" id="KW-1133">Transmembrane helix</keyword>
<feature type="transmembrane region" description="Helical" evidence="5">
    <location>
        <begin position="129"/>
        <end position="147"/>
    </location>
</feature>
<feature type="transmembrane region" description="Helical" evidence="5">
    <location>
        <begin position="199"/>
        <end position="218"/>
    </location>
</feature>
<feature type="transmembrane region" description="Helical" evidence="5">
    <location>
        <begin position="309"/>
        <end position="326"/>
    </location>
</feature>
<keyword evidence="8" id="KW-1185">Reference proteome</keyword>
<dbReference type="AlphaFoldDB" id="A0A545TSJ5"/>
<evidence type="ECO:0000256" key="2">
    <source>
        <dbReference type="ARBA" id="ARBA00022692"/>
    </source>
</evidence>
<dbReference type="OrthoDB" id="9794225at2"/>
<evidence type="ECO:0000256" key="4">
    <source>
        <dbReference type="ARBA" id="ARBA00023136"/>
    </source>
</evidence>
<dbReference type="Gene3D" id="1.20.1420.30">
    <property type="entry name" value="NCX, central ion-binding region"/>
    <property type="match status" value="1"/>
</dbReference>
<feature type="transmembrane region" description="Helical" evidence="5">
    <location>
        <begin position="107"/>
        <end position="123"/>
    </location>
</feature>
<dbReference type="RefSeq" id="WP_142904278.1">
    <property type="nucleotide sequence ID" value="NZ_ML660092.1"/>
</dbReference>
<evidence type="ECO:0000256" key="5">
    <source>
        <dbReference type="SAM" id="Phobius"/>
    </source>
</evidence>
<dbReference type="GO" id="GO:0006874">
    <property type="term" value="P:intracellular calcium ion homeostasis"/>
    <property type="evidence" value="ECO:0007669"/>
    <property type="project" value="TreeGrafter"/>
</dbReference>
<gene>
    <name evidence="7" type="ORF">FKG94_10970</name>
</gene>
<organism evidence="7 8">
    <name type="scientific">Exilibacterium tricleocarpae</name>
    <dbReference type="NCBI Taxonomy" id="2591008"/>
    <lineage>
        <taxon>Bacteria</taxon>
        <taxon>Pseudomonadati</taxon>
        <taxon>Pseudomonadota</taxon>
        <taxon>Gammaproteobacteria</taxon>
        <taxon>Cellvibrionales</taxon>
        <taxon>Cellvibrionaceae</taxon>
        <taxon>Exilibacterium</taxon>
    </lineage>
</organism>
<evidence type="ECO:0000256" key="3">
    <source>
        <dbReference type="ARBA" id="ARBA00022989"/>
    </source>
</evidence>
<dbReference type="EMBL" id="VHSG01000010">
    <property type="protein sequence ID" value="TQV80179.1"/>
    <property type="molecule type" value="Genomic_DNA"/>
</dbReference>
<evidence type="ECO:0000259" key="6">
    <source>
        <dbReference type="Pfam" id="PF01699"/>
    </source>
</evidence>
<dbReference type="InterPro" id="IPR044880">
    <property type="entry name" value="NCX_ion-bd_dom_sf"/>
</dbReference>
<dbReference type="GO" id="GO:0008273">
    <property type="term" value="F:calcium, potassium:sodium antiporter activity"/>
    <property type="evidence" value="ECO:0007669"/>
    <property type="project" value="TreeGrafter"/>
</dbReference>
<feature type="transmembrane region" description="Helical" evidence="5">
    <location>
        <begin position="168"/>
        <end position="187"/>
    </location>
</feature>
<dbReference type="InterPro" id="IPR004481">
    <property type="entry name" value="K/Na/Ca-exchanger"/>
</dbReference>
<keyword evidence="4 5" id="KW-0472">Membrane</keyword>
<feature type="domain" description="Sodium/calcium exchanger membrane region" evidence="6">
    <location>
        <begin position="10"/>
        <end position="145"/>
    </location>
</feature>
<dbReference type="GO" id="GO:0005262">
    <property type="term" value="F:calcium channel activity"/>
    <property type="evidence" value="ECO:0007669"/>
    <property type="project" value="TreeGrafter"/>
</dbReference>
<name>A0A545TSJ5_9GAMM</name>
<sequence>MSEVWLAGGAVLAGFVGLVWSADRFVAGSAAFAHNFGVAKLTIGLTIVSLGTSAPEIAVAISAALEAAGDMAIGNAIGSNIANIGLVLAVTALIAPLPIQRHLLTQEMPILLVVTLIAGIMLYDAKLGRWEGIVLLAVLFPLMYYLVKVKQRGLSDTEQMEESEDIPEMTNVAAVLWFAAGLVLLIISSNVLVWGAETLALSFGVSTLVIGLTVVAVGTSLPELAASAISALKGHHDIALGNIIGSNIFNLLAVMAMPGIIAPAAMEAAVFFRDFAAMALITLLLALAIAGALWLAGRSQLGRARLGRSVGAALLIGYISYYIVLFNP</sequence>
<comment type="caution">
    <text evidence="7">The sequence shown here is derived from an EMBL/GenBank/DDBJ whole genome shotgun (WGS) entry which is preliminary data.</text>
</comment>
<reference evidence="7 8" key="1">
    <citation type="submission" date="2019-06" db="EMBL/GenBank/DDBJ databases">
        <title>Whole genome sequence for Cellvibrionaceae sp. R142.</title>
        <authorList>
            <person name="Wang G."/>
        </authorList>
    </citation>
    <scope>NUCLEOTIDE SEQUENCE [LARGE SCALE GENOMIC DNA]</scope>
    <source>
        <strain evidence="7 8">R142</strain>
    </source>
</reference>
<evidence type="ECO:0000313" key="8">
    <source>
        <dbReference type="Proteomes" id="UP000319732"/>
    </source>
</evidence>
<dbReference type="GO" id="GO:0005886">
    <property type="term" value="C:plasma membrane"/>
    <property type="evidence" value="ECO:0007669"/>
    <property type="project" value="TreeGrafter"/>
</dbReference>